<organism evidence="2">
    <name type="scientific">uncultured Alphaproteobacteria bacterium</name>
    <dbReference type="NCBI Taxonomy" id="91750"/>
    <lineage>
        <taxon>Bacteria</taxon>
        <taxon>Pseudomonadati</taxon>
        <taxon>Pseudomonadota</taxon>
        <taxon>Alphaproteobacteria</taxon>
        <taxon>environmental samples</taxon>
    </lineage>
</organism>
<feature type="transmembrane region" description="Helical" evidence="1">
    <location>
        <begin position="108"/>
        <end position="127"/>
    </location>
</feature>
<accession>A0A212JZV5</accession>
<keyword evidence="1" id="KW-0472">Membrane</keyword>
<feature type="transmembrane region" description="Helical" evidence="1">
    <location>
        <begin position="56"/>
        <end position="76"/>
    </location>
</feature>
<keyword evidence="1" id="KW-1133">Transmembrane helix</keyword>
<protein>
    <submittedName>
        <fullName evidence="2">Uncharacterized protein</fullName>
    </submittedName>
</protein>
<gene>
    <name evidence="2" type="ORF">KL86APRO_11925</name>
</gene>
<reference evidence="2" key="1">
    <citation type="submission" date="2016-04" db="EMBL/GenBank/DDBJ databases">
        <authorList>
            <person name="Evans L.H."/>
            <person name="Alamgir A."/>
            <person name="Owens N."/>
            <person name="Weber N.D."/>
            <person name="Virtaneva K."/>
            <person name="Barbian K."/>
            <person name="Babar A."/>
            <person name="Rosenke K."/>
        </authorList>
    </citation>
    <scope>NUCLEOTIDE SEQUENCE</scope>
    <source>
        <strain evidence="2">86</strain>
    </source>
</reference>
<dbReference type="AlphaFoldDB" id="A0A212JZV5"/>
<feature type="transmembrane region" description="Helical" evidence="1">
    <location>
        <begin position="170"/>
        <end position="192"/>
    </location>
</feature>
<proteinExistence type="predicted"/>
<sequence>MTCVCDTVRSKVGRLPQRMSGMGRCLLAETNAVGARIPSTVVKADPNEVLAMQLRLWTSILIFGGSYFPLALILLAQDVNFVCARKLFKGVALSEGDGCVLPLNHPGISISILLICVFCLVFSWFVLKMTRTKRTCKIMDSKHVPSELMSYTLPYVVAFMGVSYDQKDKLIGMVVFLVWLFWITHKSGQIILNPALIVLGWRLYDVTYVYSGCANELRGHMLADHEIGRGDVVRYNDVEDVVIAKKNMNEGGDGESSRS</sequence>
<evidence type="ECO:0000256" key="1">
    <source>
        <dbReference type="SAM" id="Phobius"/>
    </source>
</evidence>
<dbReference type="EMBL" id="FLUO01000001">
    <property type="protein sequence ID" value="SBW04991.1"/>
    <property type="molecule type" value="Genomic_DNA"/>
</dbReference>
<name>A0A212JZV5_9PROT</name>
<evidence type="ECO:0000313" key="2">
    <source>
        <dbReference type="EMBL" id="SBW04991.1"/>
    </source>
</evidence>
<keyword evidence="1" id="KW-0812">Transmembrane</keyword>